<dbReference type="InterPro" id="IPR003870">
    <property type="entry name" value="DUF222"/>
</dbReference>
<keyword evidence="3" id="KW-0378">Hydrolase</keyword>
<name>A0A512HRB2_9ACTN</name>
<keyword evidence="3" id="KW-0255">Endonuclease</keyword>
<organism evidence="3 4">
    <name type="scientific">Aeromicrobium flavum</name>
    <dbReference type="NCBI Taxonomy" id="416568"/>
    <lineage>
        <taxon>Bacteria</taxon>
        <taxon>Bacillati</taxon>
        <taxon>Actinomycetota</taxon>
        <taxon>Actinomycetes</taxon>
        <taxon>Propionibacteriales</taxon>
        <taxon>Nocardioidaceae</taxon>
        <taxon>Aeromicrobium</taxon>
    </lineage>
</organism>
<dbReference type="InterPro" id="IPR003615">
    <property type="entry name" value="HNH_nuc"/>
</dbReference>
<dbReference type="InterPro" id="IPR002711">
    <property type="entry name" value="HNH"/>
</dbReference>
<accession>A0A512HRB2</accession>
<evidence type="ECO:0000259" key="2">
    <source>
        <dbReference type="SMART" id="SM00507"/>
    </source>
</evidence>
<feature type="domain" description="HNH nuclease" evidence="2">
    <location>
        <begin position="320"/>
        <end position="371"/>
    </location>
</feature>
<reference evidence="3 4" key="1">
    <citation type="submission" date="2019-07" db="EMBL/GenBank/DDBJ databases">
        <title>Whole genome shotgun sequence of Aeromicrobium flavum NBRC 107625.</title>
        <authorList>
            <person name="Hosoyama A."/>
            <person name="Uohara A."/>
            <person name="Ohji S."/>
            <person name="Ichikawa N."/>
        </authorList>
    </citation>
    <scope>NUCLEOTIDE SEQUENCE [LARGE SCALE GENOMIC DNA]</scope>
    <source>
        <strain evidence="3 4">NBRC 107625</strain>
    </source>
</reference>
<dbReference type="RefSeq" id="WP_146825322.1">
    <property type="nucleotide sequence ID" value="NZ_BAAAYQ010000001.1"/>
</dbReference>
<dbReference type="Pfam" id="PF01844">
    <property type="entry name" value="HNH"/>
    <property type="match status" value="1"/>
</dbReference>
<dbReference type="Pfam" id="PF02720">
    <property type="entry name" value="DUF222"/>
    <property type="match status" value="1"/>
</dbReference>
<evidence type="ECO:0000313" key="4">
    <source>
        <dbReference type="Proteomes" id="UP000321769"/>
    </source>
</evidence>
<dbReference type="GO" id="GO:0004519">
    <property type="term" value="F:endonuclease activity"/>
    <property type="evidence" value="ECO:0007669"/>
    <property type="project" value="UniProtKB-KW"/>
</dbReference>
<gene>
    <name evidence="3" type="ORF">AFL01nite_03030</name>
</gene>
<comment type="caution">
    <text evidence="3">The sequence shown here is derived from an EMBL/GenBank/DDBJ whole genome shotgun (WGS) entry which is preliminary data.</text>
</comment>
<dbReference type="Proteomes" id="UP000321769">
    <property type="component" value="Unassembled WGS sequence"/>
</dbReference>
<evidence type="ECO:0000256" key="1">
    <source>
        <dbReference type="ARBA" id="ARBA00023450"/>
    </source>
</evidence>
<sequence>MHTDEVTIDAMRHAAQVLRSVTSSVHDEARALRALRDATDAALSERLAEIEDSGAYRNEDATSAVTWARRELRLDAGETRARIAAARTMADLPRARAAFVKGEFSLEHAKLLTFSMKHVGVDETVEMEEHLTTVARAFPAGRLRKIVVRAKAIRHPDTLDEAWIKGMNRRDIRLAKTIDGWHVTGFLPIDVGARMNAVLEALSVPREAGDTRTASQRRCDGLDELLERVLAEGLPTDGTVAPQVHVVVDAGTLKDALAPDPGAVFTAGPPAELVGFGPIGRELVKHLTTGAALTPILVERIGRNERILDVGRAHRHATAKQRRAIWFRQEGTCARAGCENSVDHSHHTIHWSDGGPTDLDLLEGLCAACHRHEHASEPRAG</sequence>
<proteinExistence type="inferred from homology"/>
<protein>
    <submittedName>
        <fullName evidence="3">HNH endonuclease</fullName>
    </submittedName>
</protein>
<comment type="similarity">
    <text evidence="1">Belongs to the Rv1128c/1148c/1588c/1702c/1945/3466 family.</text>
</comment>
<dbReference type="SMART" id="SM00507">
    <property type="entry name" value="HNHc"/>
    <property type="match status" value="1"/>
</dbReference>
<dbReference type="GO" id="GO:0003676">
    <property type="term" value="F:nucleic acid binding"/>
    <property type="evidence" value="ECO:0007669"/>
    <property type="project" value="InterPro"/>
</dbReference>
<dbReference type="EMBL" id="BJZQ01000001">
    <property type="protein sequence ID" value="GEO87976.1"/>
    <property type="molecule type" value="Genomic_DNA"/>
</dbReference>
<dbReference type="OrthoDB" id="3741440at2"/>
<keyword evidence="4" id="KW-1185">Reference proteome</keyword>
<dbReference type="AlphaFoldDB" id="A0A512HRB2"/>
<dbReference type="GO" id="GO:0008270">
    <property type="term" value="F:zinc ion binding"/>
    <property type="evidence" value="ECO:0007669"/>
    <property type="project" value="InterPro"/>
</dbReference>
<dbReference type="CDD" id="cd00085">
    <property type="entry name" value="HNHc"/>
    <property type="match status" value="1"/>
</dbReference>
<evidence type="ECO:0000313" key="3">
    <source>
        <dbReference type="EMBL" id="GEO87976.1"/>
    </source>
</evidence>
<keyword evidence="3" id="KW-0540">Nuclease</keyword>